<evidence type="ECO:0000256" key="4">
    <source>
        <dbReference type="ARBA" id="ARBA00022692"/>
    </source>
</evidence>
<evidence type="ECO:0000256" key="6">
    <source>
        <dbReference type="ARBA" id="ARBA00022927"/>
    </source>
</evidence>
<reference evidence="10" key="1">
    <citation type="journal article" date="2023" name="IMA Fungus">
        <title>Comparative genomic study of the Penicillium genus elucidates a diverse pangenome and 15 lateral gene transfer events.</title>
        <authorList>
            <person name="Petersen C."/>
            <person name="Sorensen T."/>
            <person name="Nielsen M.R."/>
            <person name="Sondergaard T.E."/>
            <person name="Sorensen J.L."/>
            <person name="Fitzpatrick D.A."/>
            <person name="Frisvad J.C."/>
            <person name="Nielsen K.L."/>
        </authorList>
    </citation>
    <scope>NUCLEOTIDE SEQUENCE</scope>
    <source>
        <strain evidence="10">IBT 17514</strain>
    </source>
</reference>
<feature type="transmembrane region" description="Helical" evidence="9">
    <location>
        <begin position="193"/>
        <end position="214"/>
    </location>
</feature>
<feature type="transmembrane region" description="Helical" evidence="9">
    <location>
        <begin position="690"/>
        <end position="712"/>
    </location>
</feature>
<keyword evidence="11" id="KW-1185">Reference proteome</keyword>
<dbReference type="NCBIfam" id="TIGR00728">
    <property type="entry name" value="OPT_sfam"/>
    <property type="match status" value="1"/>
</dbReference>
<dbReference type="NCBIfam" id="TIGR00727">
    <property type="entry name" value="ISP4_OPT"/>
    <property type="match status" value="1"/>
</dbReference>
<dbReference type="InterPro" id="IPR004648">
    <property type="entry name" value="Oligpept_transpt"/>
</dbReference>
<dbReference type="PANTHER" id="PTHR22601">
    <property type="entry name" value="ISP4 LIKE PROTEIN"/>
    <property type="match status" value="1"/>
</dbReference>
<comment type="caution">
    <text evidence="10">The sequence shown here is derived from an EMBL/GenBank/DDBJ whole genome shotgun (WGS) entry which is preliminary data.</text>
</comment>
<sequence length="824" mass="93585">MASEDLNTPYRYEEKKSEIEEHVFPTEGEITDVELDELVDLLKETLAEHEMDGNFPQEMLDNAREFLSKDVKQITAMEAQSLLREIREQRELLLNDSPYPEVRAVVDPTDDPSISANTFRAWFIGLILTIVFTGVNQLFTLRYPTIFLYSYVSQVVSLPIGTFMARVLPTRQWSLFGYRWSMNPGPFNQKEHMLITVMANVGYGGYMGTAYTTYLFTVLRVEKWYNDQVLYHKAGFQILLTLSTQFLGYGCAGLVRKFLVTPPSMIYPKALATIALNKALHNDQKGESVHGWTMSRYRFFQYTFGAMFLWYWFPGYIFQALSYFNWMTWIAPENTNLAAITGSITGLGLNPWPTFDWNMASVVYDPIITPYYALVTIAVGTLFFCVCVIIPIWWTNVWKTAYFPIMSNSLFDNTGASYDVSNIMVDGTFNEAAYKAYSPPYMTASYAVMFFCFFGAYMAGIVHIILYNRSEISKGFKTMWKSIFRKKDENVNEHEDIHNRLMDKYKEAPDWWYLAILILTFVIGCVVSKVYVPEFPIWGMVVCVFLCLFLQIPYGMIYAITNSEVTNNVVAELIAGYAIPNQPIANMIFKTYGVVSCAQAIQFVSDLKMGHYMKIAPRVMFSAQVVATFISAFVSIGVNAWALANIPDICSDTQASGFTCENYTTFFTSSVIWGAIGPRRLFASGEIYNATLYGFLAGTLLPLPFYFASKYFPKSGARYIYSPLLLYGMMNFAPYNFTFVMAPLIVGTVFNFYIKRHYLAWWEKYAYVLTSSFGAALAISAVIIFFAVEYHTVSINWWGNSVSFAGCDDSGCTIKPVPAGGVPA</sequence>
<evidence type="ECO:0000256" key="1">
    <source>
        <dbReference type="ARBA" id="ARBA00004141"/>
    </source>
</evidence>
<feature type="transmembrane region" description="Helical" evidence="9">
    <location>
        <begin position="234"/>
        <end position="255"/>
    </location>
</feature>
<evidence type="ECO:0000313" key="11">
    <source>
        <dbReference type="Proteomes" id="UP001215712"/>
    </source>
</evidence>
<keyword evidence="7 9" id="KW-1133">Transmembrane helix</keyword>
<accession>A0AAD6HLT2</accession>
<name>A0AAD6HLT2_9EURO</name>
<keyword evidence="4 9" id="KW-0812">Transmembrane</keyword>
<protein>
    <submittedName>
        <fullName evidence="10">OPT oligopeptide transporter</fullName>
    </submittedName>
</protein>
<comment type="similarity">
    <text evidence="2">Belongs to the oligopeptide OPT transporter family.</text>
</comment>
<keyword evidence="8 9" id="KW-0472">Membrane</keyword>
<evidence type="ECO:0000256" key="5">
    <source>
        <dbReference type="ARBA" id="ARBA00022856"/>
    </source>
</evidence>
<comment type="subcellular location">
    <subcellularLocation>
        <location evidence="1">Membrane</location>
        <topology evidence="1">Multi-pass membrane protein</topology>
    </subcellularLocation>
</comment>
<feature type="transmembrane region" description="Helical" evidence="9">
    <location>
        <begin position="732"/>
        <end position="754"/>
    </location>
</feature>
<keyword evidence="5" id="KW-0571">Peptide transport</keyword>
<dbReference type="GO" id="GO:0015031">
    <property type="term" value="P:protein transport"/>
    <property type="evidence" value="ECO:0007669"/>
    <property type="project" value="UniProtKB-KW"/>
</dbReference>
<dbReference type="GO" id="GO:0016020">
    <property type="term" value="C:membrane"/>
    <property type="evidence" value="ECO:0007669"/>
    <property type="project" value="UniProtKB-SubCell"/>
</dbReference>
<feature type="transmembrane region" description="Helical" evidence="9">
    <location>
        <begin position="371"/>
        <end position="394"/>
    </location>
</feature>
<organism evidence="10 11">
    <name type="scientific">Penicillium malachiteum</name>
    <dbReference type="NCBI Taxonomy" id="1324776"/>
    <lineage>
        <taxon>Eukaryota</taxon>
        <taxon>Fungi</taxon>
        <taxon>Dikarya</taxon>
        <taxon>Ascomycota</taxon>
        <taxon>Pezizomycotina</taxon>
        <taxon>Eurotiomycetes</taxon>
        <taxon>Eurotiomycetidae</taxon>
        <taxon>Eurotiales</taxon>
        <taxon>Aspergillaceae</taxon>
        <taxon>Penicillium</taxon>
    </lineage>
</organism>
<feature type="transmembrane region" description="Helical" evidence="9">
    <location>
        <begin position="444"/>
        <end position="467"/>
    </location>
</feature>
<dbReference type="InterPro" id="IPR004813">
    <property type="entry name" value="OPT"/>
</dbReference>
<keyword evidence="3" id="KW-0813">Transport</keyword>
<feature type="transmembrane region" description="Helical" evidence="9">
    <location>
        <begin position="121"/>
        <end position="140"/>
    </location>
</feature>
<feature type="transmembrane region" description="Helical" evidence="9">
    <location>
        <begin position="146"/>
        <end position="168"/>
    </location>
</feature>
<evidence type="ECO:0000256" key="9">
    <source>
        <dbReference type="SAM" id="Phobius"/>
    </source>
</evidence>
<proteinExistence type="inferred from homology"/>
<reference evidence="10" key="2">
    <citation type="submission" date="2023-01" db="EMBL/GenBank/DDBJ databases">
        <authorList>
            <person name="Petersen C."/>
        </authorList>
    </citation>
    <scope>NUCLEOTIDE SEQUENCE</scope>
    <source>
        <strain evidence="10">IBT 17514</strain>
    </source>
</reference>
<feature type="transmembrane region" description="Helical" evidence="9">
    <location>
        <begin position="511"/>
        <end position="531"/>
    </location>
</feature>
<evidence type="ECO:0000256" key="2">
    <source>
        <dbReference type="ARBA" id="ARBA00008807"/>
    </source>
</evidence>
<dbReference type="EMBL" id="JAQJAN010000006">
    <property type="protein sequence ID" value="KAJ5727127.1"/>
    <property type="molecule type" value="Genomic_DNA"/>
</dbReference>
<evidence type="ECO:0000256" key="8">
    <source>
        <dbReference type="ARBA" id="ARBA00023136"/>
    </source>
</evidence>
<feature type="transmembrane region" description="Helical" evidence="9">
    <location>
        <begin position="619"/>
        <end position="642"/>
    </location>
</feature>
<feature type="transmembrane region" description="Helical" evidence="9">
    <location>
        <begin position="537"/>
        <end position="560"/>
    </location>
</feature>
<feature type="transmembrane region" description="Helical" evidence="9">
    <location>
        <begin position="766"/>
        <end position="788"/>
    </location>
</feature>
<keyword evidence="6" id="KW-0653">Protein transport</keyword>
<dbReference type="GO" id="GO:0035673">
    <property type="term" value="F:oligopeptide transmembrane transporter activity"/>
    <property type="evidence" value="ECO:0007669"/>
    <property type="project" value="InterPro"/>
</dbReference>
<evidence type="ECO:0000313" key="10">
    <source>
        <dbReference type="EMBL" id="KAJ5727127.1"/>
    </source>
</evidence>
<dbReference type="Pfam" id="PF03169">
    <property type="entry name" value="OPT"/>
    <property type="match status" value="1"/>
</dbReference>
<evidence type="ECO:0000256" key="7">
    <source>
        <dbReference type="ARBA" id="ARBA00022989"/>
    </source>
</evidence>
<gene>
    <name evidence="10" type="ORF">N7493_004947</name>
</gene>
<dbReference type="AlphaFoldDB" id="A0AAD6HLT2"/>
<evidence type="ECO:0000256" key="3">
    <source>
        <dbReference type="ARBA" id="ARBA00022448"/>
    </source>
</evidence>
<dbReference type="Proteomes" id="UP001215712">
    <property type="component" value="Unassembled WGS sequence"/>
</dbReference>